<proteinExistence type="predicted"/>
<dbReference type="PANTHER" id="PTHR31157">
    <property type="entry name" value="SCP DOMAIN-CONTAINING PROTEIN"/>
    <property type="match status" value="1"/>
</dbReference>
<dbReference type="InterPro" id="IPR035940">
    <property type="entry name" value="CAP_sf"/>
</dbReference>
<dbReference type="Proteomes" id="UP001596031">
    <property type="component" value="Unassembled WGS sequence"/>
</dbReference>
<reference evidence="4" key="1">
    <citation type="journal article" date="2019" name="Int. J. Syst. Evol. Microbiol.">
        <title>The Global Catalogue of Microorganisms (GCM) 10K type strain sequencing project: providing services to taxonomists for standard genome sequencing and annotation.</title>
        <authorList>
            <consortium name="The Broad Institute Genomics Platform"/>
            <consortium name="The Broad Institute Genome Sequencing Center for Infectious Disease"/>
            <person name="Wu L."/>
            <person name="Ma J."/>
        </authorList>
    </citation>
    <scope>NUCLEOTIDE SEQUENCE [LARGE SCALE GENOMIC DNA]</scope>
    <source>
        <strain evidence="4">CCUG 38813</strain>
    </source>
</reference>
<evidence type="ECO:0000313" key="4">
    <source>
        <dbReference type="Proteomes" id="UP001596031"/>
    </source>
</evidence>
<dbReference type="SUPFAM" id="SSF55797">
    <property type="entry name" value="PR-1-like"/>
    <property type="match status" value="1"/>
</dbReference>
<organism evidence="3 4">
    <name type="scientific">Massilia jejuensis</name>
    <dbReference type="NCBI Taxonomy" id="648894"/>
    <lineage>
        <taxon>Bacteria</taxon>
        <taxon>Pseudomonadati</taxon>
        <taxon>Pseudomonadota</taxon>
        <taxon>Betaproteobacteria</taxon>
        <taxon>Burkholderiales</taxon>
        <taxon>Oxalobacteraceae</taxon>
        <taxon>Telluria group</taxon>
        <taxon>Massilia</taxon>
    </lineage>
</organism>
<dbReference type="CDD" id="cd05379">
    <property type="entry name" value="CAP_bacterial"/>
    <property type="match status" value="1"/>
</dbReference>
<dbReference type="InterPro" id="IPR014044">
    <property type="entry name" value="CAP_dom"/>
</dbReference>
<gene>
    <name evidence="3" type="ORF">ACFPOU_20525</name>
</gene>
<feature type="chain" id="PRO_5046596161" evidence="1">
    <location>
        <begin position="27"/>
        <end position="287"/>
    </location>
</feature>
<evidence type="ECO:0000313" key="3">
    <source>
        <dbReference type="EMBL" id="MFC5513488.1"/>
    </source>
</evidence>
<comment type="caution">
    <text evidence="3">The sequence shown here is derived from an EMBL/GenBank/DDBJ whole genome shotgun (WGS) entry which is preliminary data.</text>
</comment>
<evidence type="ECO:0000259" key="2">
    <source>
        <dbReference type="Pfam" id="PF00188"/>
    </source>
</evidence>
<dbReference type="Pfam" id="PF00188">
    <property type="entry name" value="CAP"/>
    <property type="match status" value="1"/>
</dbReference>
<dbReference type="Gene3D" id="3.40.33.10">
    <property type="entry name" value="CAP"/>
    <property type="match status" value="1"/>
</dbReference>
<name>A0ABW0PN52_9BURK</name>
<keyword evidence="1" id="KW-0732">Signal</keyword>
<keyword evidence="4" id="KW-1185">Reference proteome</keyword>
<sequence length="287" mass="30460">MPPMLRIRFRFLLAAAALLLAGGAQAHNDGRLVALVNAYRAAPGACAGVRFAPAPGLTPQAALGRVRIGPGAFPEYELERVGYHAARVEIISTRGALDAAGVMDLIRQPYCRVLLDPAYSDIGAARQGEQWTIVLARPLLPITLPAQEVVGREILARVNAARAVPRNCGERAFGAAAPLAWADALAAAALAHSRDMAARRRFAHQGSDGSEVATRATRAGYDWTLIGENIAAGQPSAQEAVAGWIASPGHCANLMNPAFTEMGAGYDISRARMPGFVYWTQVFGVRR</sequence>
<evidence type="ECO:0000256" key="1">
    <source>
        <dbReference type="SAM" id="SignalP"/>
    </source>
</evidence>
<feature type="domain" description="SCP" evidence="2">
    <location>
        <begin position="156"/>
        <end position="283"/>
    </location>
</feature>
<feature type="signal peptide" evidence="1">
    <location>
        <begin position="1"/>
        <end position="26"/>
    </location>
</feature>
<dbReference type="EMBL" id="JBHSMS010000072">
    <property type="protein sequence ID" value="MFC5513488.1"/>
    <property type="molecule type" value="Genomic_DNA"/>
</dbReference>
<protein>
    <submittedName>
        <fullName evidence="3">CAP domain-containing protein</fullName>
    </submittedName>
</protein>
<dbReference type="PANTHER" id="PTHR31157:SF1">
    <property type="entry name" value="SCP DOMAIN-CONTAINING PROTEIN"/>
    <property type="match status" value="1"/>
</dbReference>
<dbReference type="RefSeq" id="WP_379725748.1">
    <property type="nucleotide sequence ID" value="NZ_JBHSMS010000072.1"/>
</dbReference>
<accession>A0ABW0PN52</accession>